<organism evidence="4 5">
    <name type="scientific">Acetobacter fallax</name>
    <dbReference type="NCBI Taxonomy" id="1737473"/>
    <lineage>
        <taxon>Bacteria</taxon>
        <taxon>Pseudomonadati</taxon>
        <taxon>Pseudomonadota</taxon>
        <taxon>Alphaproteobacteria</taxon>
        <taxon>Acetobacterales</taxon>
        <taxon>Acetobacteraceae</taxon>
        <taxon>Acetobacter</taxon>
    </lineage>
</organism>
<evidence type="ECO:0000313" key="4">
    <source>
        <dbReference type="EMBL" id="NHO33531.1"/>
    </source>
</evidence>
<dbReference type="Pfam" id="PF00589">
    <property type="entry name" value="Phage_integrase"/>
    <property type="match status" value="1"/>
</dbReference>
<dbReference type="InterPro" id="IPR002104">
    <property type="entry name" value="Integrase_catalytic"/>
</dbReference>
<dbReference type="Proteomes" id="UP000615326">
    <property type="component" value="Unassembled WGS sequence"/>
</dbReference>
<dbReference type="InterPro" id="IPR011010">
    <property type="entry name" value="DNA_brk_join_enz"/>
</dbReference>
<keyword evidence="1" id="KW-0233">DNA recombination</keyword>
<dbReference type="InterPro" id="IPR013762">
    <property type="entry name" value="Integrase-like_cat_sf"/>
</dbReference>
<evidence type="ECO:0000256" key="1">
    <source>
        <dbReference type="ARBA" id="ARBA00023172"/>
    </source>
</evidence>
<protein>
    <submittedName>
        <fullName evidence="4">Tyrosine-type recombinase/integrase</fullName>
    </submittedName>
</protein>
<dbReference type="CDD" id="cd00397">
    <property type="entry name" value="DNA_BRE_C"/>
    <property type="match status" value="1"/>
</dbReference>
<proteinExistence type="predicted"/>
<sequence length="751" mass="84292">MVTGFSEDRKVAEPQFSRAQPEYKSCIDLDEYDRRPALSADELTVVRRWREDNVFITKRQAPRLHKPLADILYRGDLDRANGQRALKYLLLQVAQRESPYWGWDEDLWVEIINSSPVLKHTGMVPQLIAVAYLLCGFRSLYKIGRNVATAVVARMVFGAESVDAECERLYSAFTRVGFVCQTVRPIVPSVFAAVALQGENPKLESFDKELLEYTRDCYAGQHIAKRIGMLANGLAAMGLTPKIIHFRAYQPRHGTESDNIDPEWMTWCRRWLETTTLREGSRRAIYNTLTRVGIWLSREHPEVTSPEHWTVSICADYLATVDRLRIGDWAGSTFDYRLIPTVGQPLQAPTKVAYYQVMRRFLSDVQSWEWARLRCNPRYHLSTPKNIAKYLGVNPRTIDDAAWLKLTWASLNIEPNDLSPECFYPFALLQAIAVVWTHAGLRSNEIARLRVGCTREQSEDVVDQSGNVVPAGQVCWLDVPEGKTSAAYTKPVSHAVHKYVAAWLKKRASPRKHLDRRTGEYVHFLFQLRNRPIAKEVLNQTVIPLLCKKAGIPLEDSKGRITSHRGRASAVSMLASVPQGMTIFDLAKWCGHTSVQSTMSYVRSKPTQLAGAFAKADQAARMIQIVIDQDVIAAGATKDGAPWKYYDLGDSYCSNAFWSTCPHRMACARCYFNIPKPGAKGVVLAAQQAANRLLEEVWLSPEERDAVSGDVEALDGMLNKLRDKPTPDGRTPAEISATSGPLASSLSAGSE</sequence>
<keyword evidence="5" id="KW-1185">Reference proteome</keyword>
<reference evidence="4 5" key="1">
    <citation type="journal article" date="2020" name="Int. J. Syst. Evol. Microbiol.">
        <title>Novel acetic acid bacteria from cider fermentations: Acetobacter conturbans sp. nov. and Acetobacter fallax sp. nov.</title>
        <authorList>
            <person name="Sombolestani A.S."/>
            <person name="Cleenwerck I."/>
            <person name="Cnockaert M."/>
            <person name="Borremans W."/>
            <person name="Wieme A.D."/>
            <person name="De Vuyst L."/>
            <person name="Vandamme P."/>
        </authorList>
    </citation>
    <scope>NUCLEOTIDE SEQUENCE [LARGE SCALE GENOMIC DNA]</scope>
    <source>
        <strain evidence="4 5">LMG 1637</strain>
    </source>
</reference>
<feature type="compositionally biased region" description="Low complexity" evidence="2">
    <location>
        <begin position="736"/>
        <end position="751"/>
    </location>
</feature>
<gene>
    <name evidence="4" type="ORF">GOB84_13370</name>
</gene>
<comment type="caution">
    <text evidence="4">The sequence shown here is derived from an EMBL/GenBank/DDBJ whole genome shotgun (WGS) entry which is preliminary data.</text>
</comment>
<evidence type="ECO:0000256" key="2">
    <source>
        <dbReference type="SAM" id="MobiDB-lite"/>
    </source>
</evidence>
<accession>A0ABX0KEG5</accession>
<evidence type="ECO:0000313" key="5">
    <source>
        <dbReference type="Proteomes" id="UP000615326"/>
    </source>
</evidence>
<dbReference type="SUPFAM" id="SSF56349">
    <property type="entry name" value="DNA breaking-rejoining enzymes"/>
    <property type="match status" value="1"/>
</dbReference>
<feature type="region of interest" description="Disordered" evidence="2">
    <location>
        <begin position="718"/>
        <end position="751"/>
    </location>
</feature>
<name>A0ABX0KEG5_9PROT</name>
<evidence type="ECO:0000259" key="3">
    <source>
        <dbReference type="Pfam" id="PF00589"/>
    </source>
</evidence>
<feature type="domain" description="Tyr recombinase" evidence="3">
    <location>
        <begin position="435"/>
        <end position="605"/>
    </location>
</feature>
<dbReference type="EMBL" id="WOSW01000030">
    <property type="protein sequence ID" value="NHO33531.1"/>
    <property type="molecule type" value="Genomic_DNA"/>
</dbReference>
<dbReference type="Gene3D" id="1.10.443.10">
    <property type="entry name" value="Intergrase catalytic core"/>
    <property type="match status" value="1"/>
</dbReference>